<dbReference type="EMBL" id="AP017655">
    <property type="protein sequence ID" value="BAV63953.1"/>
    <property type="molecule type" value="Genomic_DNA"/>
</dbReference>
<protein>
    <submittedName>
        <fullName evidence="1">Polyhydroxyalkanoate synthase</fullName>
    </submittedName>
</protein>
<evidence type="ECO:0000313" key="2">
    <source>
        <dbReference type="Proteomes" id="UP000218272"/>
    </source>
</evidence>
<dbReference type="PANTHER" id="PTHR36837:SF2">
    <property type="entry name" value="POLY(3-HYDROXYALKANOATE) POLYMERASE SUBUNIT PHAC"/>
    <property type="match status" value="1"/>
</dbReference>
<dbReference type="PANTHER" id="PTHR36837">
    <property type="entry name" value="POLY(3-HYDROXYALKANOATE) POLYMERASE SUBUNIT PHAC"/>
    <property type="match status" value="1"/>
</dbReference>
<name>A0A1E1F0A7_9SPHN</name>
<dbReference type="InterPro" id="IPR029058">
    <property type="entry name" value="AB_hydrolase_fold"/>
</dbReference>
<proteinExistence type="predicted"/>
<dbReference type="Proteomes" id="UP000218272">
    <property type="component" value="Chromosome SCLO_1"/>
</dbReference>
<gene>
    <name evidence="1" type="ORF">SCLO_1009130</name>
</gene>
<keyword evidence="2" id="KW-1185">Reference proteome</keyword>
<evidence type="ECO:0000313" key="1">
    <source>
        <dbReference type="EMBL" id="BAV63953.1"/>
    </source>
</evidence>
<dbReference type="InterPro" id="IPR051321">
    <property type="entry name" value="PHA/PHB_synthase"/>
</dbReference>
<dbReference type="SUPFAM" id="SSF53474">
    <property type="entry name" value="alpha/beta-Hydrolases"/>
    <property type="match status" value="1"/>
</dbReference>
<organism evidence="1 2">
    <name type="scientific">Sphingobium cloacae</name>
    <dbReference type="NCBI Taxonomy" id="120107"/>
    <lineage>
        <taxon>Bacteria</taxon>
        <taxon>Pseudomonadati</taxon>
        <taxon>Pseudomonadota</taxon>
        <taxon>Alphaproteobacteria</taxon>
        <taxon>Sphingomonadales</taxon>
        <taxon>Sphingomonadaceae</taxon>
        <taxon>Sphingobium</taxon>
    </lineage>
</organism>
<sequence>MITGSDSFVVLDFAMEISPTPVPSALAQGDAAPQHGPRPLPLFLDMLWRETEDDPDLRRRAFLGLRKYQSAERPVPPPPPAVAASAGQARLLRYGTGKRGAPVVFVPSLINPPTVLDLSESRSMLRHMAAQGHDAYLVDWGTPAAADSMLGLEGHVARRLVPMLETLPEPPLVVGYCLGGSLVLGAAMLHPVRAIATIAAPWHFDGFPQADLDQIVGLWRGAKATCERLGYVPMEVLQSGFWALDPRRTVGKFAAFSDMAPGTDDERAFLAVEDWANGGAPLTFAAGRDLFETFYDGNVSGLGQWMIGGKAVDLPSLSCPALSIRSATDRIVPASAAPRLAQGRTLQMGHVGMIVGRQARALLWNPLSQWLCDHGG</sequence>
<accession>A0A1E1F0A7</accession>
<dbReference type="AlphaFoldDB" id="A0A1E1F0A7"/>
<dbReference type="Gene3D" id="3.40.50.1820">
    <property type="entry name" value="alpha/beta hydrolase"/>
    <property type="match status" value="1"/>
</dbReference>
<reference evidence="1 2" key="1">
    <citation type="submission" date="2016-10" db="EMBL/GenBank/DDBJ databases">
        <title>Complete Genome Sequence of the Nonylphenol-Degrading Bacterium Sphingobium cloacae JCM 10874T.</title>
        <authorList>
            <person name="Ootsuka M."/>
            <person name="Nishizawa T."/>
            <person name="Ohta H."/>
        </authorList>
    </citation>
    <scope>NUCLEOTIDE SEQUENCE [LARGE SCALE GENOMIC DNA]</scope>
    <source>
        <strain evidence="1 2">JCM 10874</strain>
    </source>
</reference>
<dbReference type="KEGG" id="sclo:SCLO_1009130"/>